<dbReference type="Gene3D" id="2.30.30.40">
    <property type="entry name" value="SH3 Domains"/>
    <property type="match status" value="1"/>
</dbReference>
<dbReference type="InterPro" id="IPR001452">
    <property type="entry name" value="SH3_domain"/>
</dbReference>
<evidence type="ECO:0000313" key="5">
    <source>
        <dbReference type="EMBL" id="CCE80203.1"/>
    </source>
</evidence>
<dbReference type="OrthoDB" id="10255128at2759"/>
<evidence type="ECO:0000259" key="4">
    <source>
        <dbReference type="PROSITE" id="PS50002"/>
    </source>
</evidence>
<dbReference type="Proteomes" id="UP000005222">
    <property type="component" value="Chromosome G"/>
</dbReference>
<reference evidence="6" key="1">
    <citation type="submission" date="2011-10" db="EMBL/GenBank/DDBJ databases">
        <authorList>
            <person name="Genoscope - CEA"/>
        </authorList>
    </citation>
    <scope>NUCLEOTIDE SEQUENCE</scope>
</reference>
<dbReference type="HOGENOM" id="CLU_030036_0_0_1"/>
<sequence>MKATMATEKVKSNLDYWKYSVKDKLSRDHPADEQGTLNGIYKHEIKGTIKALKFIDKRTKTISKSYWNKLLDTNIKCAELFAHAMGAHSLEFKGIEDYYKDFDEWQSEKEEVLIHPKERAVFIKGVDMEVSDYVLLLQRLKIAINFKWEFSTQIVHSKIQEAVSVLKDMLKVIKTRTKVKHEYDFKCSKVESLSKKKDGDLKKEEQFSEHKEETSALQAKLFMLDDKIKTTFPHLWALVEEFVENLTKLILCQQLDIFNEVRLPLSEYSKYYGLLERDDGDGVNEYNNILSSWENNSGQADKKIRNILSNLNHDKHTEFDTRDEHPKEDTKEDLKKHFNFDKFVSKANYKLHSKSMNLKPKYDDGVFSRHLTTDTLDAFNEFNDPTKFVDEDVSRFKPHQKPVVINKADLANIYHRDSLSSISSNADSKSQASQESDDDISSISSSVSSINMNELSLDSDPNDLSLLYNSAKNDIKSCPVPQFLTHQHNAYSDGNQVLARSATYKLSLINDYFDTLLRSIDMYGDNNTVLKAKSEFKGEKPGDLSFHKGDNITVLPLPNSPNKDVLNLPSWVIGTVMTKHGNRTGFVPRNCLE</sequence>
<dbReference type="STRING" id="559304.G8YHR6"/>
<dbReference type="Proteomes" id="UP000005222">
    <property type="component" value="Chromosome H"/>
</dbReference>
<dbReference type="Gene3D" id="1.20.1270.60">
    <property type="entry name" value="Arfaptin homology (AH) domain/BAR domain"/>
    <property type="match status" value="1"/>
</dbReference>
<dbReference type="AlphaFoldDB" id="G8YHR6"/>
<dbReference type="GO" id="GO:0097320">
    <property type="term" value="P:plasma membrane tubulation"/>
    <property type="evidence" value="ECO:0007669"/>
    <property type="project" value="TreeGrafter"/>
</dbReference>
<dbReference type="PANTHER" id="PTHR47174">
    <property type="entry name" value="BRIDGING INTEGRATOR 3"/>
    <property type="match status" value="1"/>
</dbReference>
<evidence type="ECO:0000256" key="3">
    <source>
        <dbReference type="SAM" id="MobiDB-lite"/>
    </source>
</evidence>
<keyword evidence="7" id="KW-1185">Reference proteome</keyword>
<dbReference type="GO" id="GO:0031097">
    <property type="term" value="C:medial cortex"/>
    <property type="evidence" value="ECO:0007669"/>
    <property type="project" value="TreeGrafter"/>
</dbReference>
<dbReference type="GO" id="GO:0008289">
    <property type="term" value="F:lipid binding"/>
    <property type="evidence" value="ECO:0007669"/>
    <property type="project" value="TreeGrafter"/>
</dbReference>
<organism evidence="6 7">
    <name type="scientific">Pichia sorbitophila (strain ATCC MYA-4447 / BCRC 22081 / CBS 7064 / NBRC 10061 / NRRL Y-12695)</name>
    <name type="common">Hybrid yeast</name>
    <dbReference type="NCBI Taxonomy" id="559304"/>
    <lineage>
        <taxon>Eukaryota</taxon>
        <taxon>Fungi</taxon>
        <taxon>Dikarya</taxon>
        <taxon>Ascomycota</taxon>
        <taxon>Saccharomycotina</taxon>
        <taxon>Pichiomycetes</taxon>
        <taxon>Debaryomycetaceae</taxon>
        <taxon>Millerozyma</taxon>
    </lineage>
</organism>
<dbReference type="GO" id="GO:0030479">
    <property type="term" value="C:actin cortical patch"/>
    <property type="evidence" value="ECO:0007669"/>
    <property type="project" value="TreeGrafter"/>
</dbReference>
<keyword evidence="1 2" id="KW-0728">SH3 domain</keyword>
<accession>G8YHR6</accession>
<dbReference type="SUPFAM" id="SSF50044">
    <property type="entry name" value="SH3-domain"/>
    <property type="match status" value="1"/>
</dbReference>
<dbReference type="PANTHER" id="PTHR47174:SF1">
    <property type="entry name" value="REDUCED VIABILITY UPON STARVATION PROTEIN 167"/>
    <property type="match status" value="1"/>
</dbReference>
<feature type="region of interest" description="Disordered" evidence="3">
    <location>
        <begin position="421"/>
        <end position="444"/>
    </location>
</feature>
<dbReference type="InterPro" id="IPR036028">
    <property type="entry name" value="SH3-like_dom_sf"/>
</dbReference>
<name>G8YHR6_PICSO</name>
<dbReference type="InterPro" id="IPR027267">
    <property type="entry name" value="AH/BAR_dom_sf"/>
</dbReference>
<dbReference type="GO" id="GO:1990528">
    <property type="term" value="C:Rvs161p-Rvs167p complex"/>
    <property type="evidence" value="ECO:0007669"/>
    <property type="project" value="TreeGrafter"/>
</dbReference>
<dbReference type="InParanoid" id="G8YHR6"/>
<evidence type="ECO:0000256" key="2">
    <source>
        <dbReference type="PROSITE-ProRule" id="PRU00192"/>
    </source>
</evidence>
<feature type="domain" description="SH3" evidence="4">
    <location>
        <begin position="525"/>
        <end position="593"/>
    </location>
</feature>
<dbReference type="EMBL" id="FO082052">
    <property type="protein sequence ID" value="CCE80968.1"/>
    <property type="molecule type" value="Genomic_DNA"/>
</dbReference>
<feature type="compositionally biased region" description="Low complexity" evidence="3">
    <location>
        <begin position="421"/>
        <end position="434"/>
    </location>
</feature>
<dbReference type="EMBL" id="FO082053">
    <property type="protein sequence ID" value="CCE80203.1"/>
    <property type="molecule type" value="Genomic_DNA"/>
</dbReference>
<proteinExistence type="predicted"/>
<evidence type="ECO:0000313" key="7">
    <source>
        <dbReference type="Proteomes" id="UP000005222"/>
    </source>
</evidence>
<evidence type="ECO:0000256" key="1">
    <source>
        <dbReference type="ARBA" id="ARBA00022443"/>
    </source>
</evidence>
<dbReference type="GO" id="GO:0043332">
    <property type="term" value="C:mating projection tip"/>
    <property type="evidence" value="ECO:0007669"/>
    <property type="project" value="TreeGrafter"/>
</dbReference>
<dbReference type="CDD" id="cd00174">
    <property type="entry name" value="SH3"/>
    <property type="match status" value="1"/>
</dbReference>
<evidence type="ECO:0000313" key="6">
    <source>
        <dbReference type="EMBL" id="CCE80968.1"/>
    </source>
</evidence>
<dbReference type="InterPro" id="IPR046982">
    <property type="entry name" value="BIN3/RVS161-like"/>
</dbReference>
<gene>
    <name evidence="6" type="primary">Piso0_003305</name>
    <name evidence="5" type="ORF">GNLVRS01_PISO0G09400g</name>
    <name evidence="6" type="ORF">GNLVRS01_PISO0H09401g</name>
</gene>
<dbReference type="SUPFAM" id="SSF103657">
    <property type="entry name" value="BAR/IMD domain-like"/>
    <property type="match status" value="1"/>
</dbReference>
<dbReference type="PROSITE" id="PS50002">
    <property type="entry name" value="SH3"/>
    <property type="match status" value="1"/>
</dbReference>
<dbReference type="GO" id="GO:0006897">
    <property type="term" value="P:endocytosis"/>
    <property type="evidence" value="ECO:0007669"/>
    <property type="project" value="InterPro"/>
</dbReference>
<reference evidence="7" key="2">
    <citation type="journal article" date="2012" name="G3 (Bethesda)">
        <title>Pichia sorbitophila, an interspecies yeast hybrid reveals early steps of genome resolution following polyploidization.</title>
        <authorList>
            <person name="Leh Louis V."/>
            <person name="Despons L."/>
            <person name="Friedrich A."/>
            <person name="Martin T."/>
            <person name="Durrens P."/>
            <person name="Casaregola S."/>
            <person name="Neuveglise C."/>
            <person name="Fairhead C."/>
            <person name="Marck C."/>
            <person name="Cruz J.A."/>
            <person name="Straub M.L."/>
            <person name="Kugler V."/>
            <person name="Sacerdot C."/>
            <person name="Uzunov Z."/>
            <person name="Thierry A."/>
            <person name="Weiss S."/>
            <person name="Bleykasten C."/>
            <person name="De Montigny J."/>
            <person name="Jacques N."/>
            <person name="Jung P."/>
            <person name="Lemaire M."/>
            <person name="Mallet S."/>
            <person name="Morel G."/>
            <person name="Richard G.F."/>
            <person name="Sarkar A."/>
            <person name="Savel G."/>
            <person name="Schacherer J."/>
            <person name="Seret M.L."/>
            <person name="Talla E."/>
            <person name="Samson G."/>
            <person name="Jubin C."/>
            <person name="Poulain J."/>
            <person name="Vacherie B."/>
            <person name="Barbe V."/>
            <person name="Pelletier E."/>
            <person name="Sherman D.J."/>
            <person name="Westhof E."/>
            <person name="Weissenbach J."/>
            <person name="Baret P.V."/>
            <person name="Wincker P."/>
            <person name="Gaillardin C."/>
            <person name="Dujon B."/>
            <person name="Souciet J.L."/>
        </authorList>
    </citation>
    <scope>NUCLEOTIDE SEQUENCE [LARGE SCALE GENOMIC DNA]</scope>
    <source>
        <strain evidence="7">ATCC MYA-4447 / BCRC 22081 / CBS 7064 / NBRC 10061 / NRRL Y-12695</strain>
    </source>
</reference>
<dbReference type="GO" id="GO:0051666">
    <property type="term" value="P:actin cortical patch localization"/>
    <property type="evidence" value="ECO:0007669"/>
    <property type="project" value="InterPro"/>
</dbReference>
<dbReference type="eggNOG" id="ENOG502T2HC">
    <property type="taxonomic scope" value="Eukaryota"/>
</dbReference>
<dbReference type="Pfam" id="PF07653">
    <property type="entry name" value="SH3_2"/>
    <property type="match status" value="1"/>
</dbReference>
<protein>
    <submittedName>
        <fullName evidence="6">Piso0_003305 protein</fullName>
    </submittedName>
</protein>